<evidence type="ECO:0000256" key="4">
    <source>
        <dbReference type="ARBA" id="ARBA00022692"/>
    </source>
</evidence>
<dbReference type="InterPro" id="IPR015664">
    <property type="entry name" value="P53_induced"/>
</dbReference>
<evidence type="ECO:0000313" key="10">
    <source>
        <dbReference type="Proteomes" id="UP001187531"/>
    </source>
</evidence>
<evidence type="ECO:0000256" key="6">
    <source>
        <dbReference type="ARBA" id="ARBA00022989"/>
    </source>
</evidence>
<keyword evidence="4 8" id="KW-0812">Transmembrane</keyword>
<keyword evidence="6 8" id="KW-1133">Transmembrane helix</keyword>
<evidence type="ECO:0000256" key="7">
    <source>
        <dbReference type="ARBA" id="ARBA00023136"/>
    </source>
</evidence>
<gene>
    <name evidence="9" type="ORF">QYM36_016517</name>
</gene>
<dbReference type="Pfam" id="PF00822">
    <property type="entry name" value="PMP22_Claudin"/>
    <property type="match status" value="1"/>
</dbReference>
<sequence>MRYIRATAALCIITLFTDAFATLLTGLGLKSEDPEKKYKYYRLAVYIMLLSLISVLVGLIIYPVCFADELAAGNRLLWEFGWAYGVGWGASIFLFGAIVLLLCDKESEEIYYKERDIIQDNFIDEKA</sequence>
<dbReference type="InterPro" id="IPR004031">
    <property type="entry name" value="PMP22/EMP/MP20/Claudin"/>
</dbReference>
<keyword evidence="10" id="KW-1185">Reference proteome</keyword>
<dbReference type="PANTHER" id="PTHR14399:SF5">
    <property type="entry name" value="CELL JUNCTION PROTEIN VAB-9"/>
    <property type="match status" value="1"/>
</dbReference>
<dbReference type="AlphaFoldDB" id="A0AA88H7W4"/>
<feature type="transmembrane region" description="Helical" evidence="8">
    <location>
        <begin position="82"/>
        <end position="103"/>
    </location>
</feature>
<evidence type="ECO:0000256" key="5">
    <source>
        <dbReference type="ARBA" id="ARBA00022949"/>
    </source>
</evidence>
<dbReference type="GO" id="GO:0098609">
    <property type="term" value="P:cell-cell adhesion"/>
    <property type="evidence" value="ECO:0007669"/>
    <property type="project" value="TreeGrafter"/>
</dbReference>
<proteinExistence type="inferred from homology"/>
<accession>A0AA88H7W4</accession>
<comment type="caution">
    <text evidence="9">The sequence shown here is derived from an EMBL/GenBank/DDBJ whole genome shotgun (WGS) entry which is preliminary data.</text>
</comment>
<keyword evidence="7 8" id="KW-0472">Membrane</keyword>
<dbReference type="GO" id="GO:0016020">
    <property type="term" value="C:membrane"/>
    <property type="evidence" value="ECO:0007669"/>
    <property type="project" value="UniProtKB-SubCell"/>
</dbReference>
<comment type="subcellular location">
    <subcellularLocation>
        <location evidence="2">Cell junction</location>
    </subcellularLocation>
    <subcellularLocation>
        <location evidence="1">Membrane</location>
        <topology evidence="1">Multi-pass membrane protein</topology>
    </subcellularLocation>
</comment>
<feature type="transmembrane region" description="Helical" evidence="8">
    <location>
        <begin position="6"/>
        <end position="29"/>
    </location>
</feature>
<reference evidence="9" key="1">
    <citation type="submission" date="2023-07" db="EMBL/GenBank/DDBJ databases">
        <title>Chromosome-level genome assembly of Artemia franciscana.</title>
        <authorList>
            <person name="Jo E."/>
        </authorList>
    </citation>
    <scope>NUCLEOTIDE SEQUENCE</scope>
    <source>
        <tissue evidence="9">Whole body</tissue>
    </source>
</reference>
<evidence type="ECO:0008006" key="11">
    <source>
        <dbReference type="Google" id="ProtNLM"/>
    </source>
</evidence>
<dbReference type="EMBL" id="JAVRJZ010000020">
    <property type="protein sequence ID" value="KAK2706508.1"/>
    <property type="molecule type" value="Genomic_DNA"/>
</dbReference>
<dbReference type="Gene3D" id="1.20.140.150">
    <property type="match status" value="1"/>
</dbReference>
<dbReference type="GO" id="GO:0005911">
    <property type="term" value="C:cell-cell junction"/>
    <property type="evidence" value="ECO:0007669"/>
    <property type="project" value="TreeGrafter"/>
</dbReference>
<evidence type="ECO:0000256" key="1">
    <source>
        <dbReference type="ARBA" id="ARBA00004141"/>
    </source>
</evidence>
<protein>
    <recommendedName>
        <fullName evidence="11">Transmembrane protein</fullName>
    </recommendedName>
</protein>
<dbReference type="PANTHER" id="PTHR14399">
    <property type="entry name" value="P53-INDUCED PROTEIN RELATED"/>
    <property type="match status" value="1"/>
</dbReference>
<keyword evidence="5" id="KW-0965">Cell junction</keyword>
<name>A0AA88H7W4_ARTSF</name>
<evidence type="ECO:0000256" key="2">
    <source>
        <dbReference type="ARBA" id="ARBA00004282"/>
    </source>
</evidence>
<evidence type="ECO:0000256" key="8">
    <source>
        <dbReference type="SAM" id="Phobius"/>
    </source>
</evidence>
<feature type="transmembrane region" description="Helical" evidence="8">
    <location>
        <begin position="41"/>
        <end position="62"/>
    </location>
</feature>
<comment type="similarity">
    <text evidence="3">Belongs to the TMEM47 family.</text>
</comment>
<organism evidence="9 10">
    <name type="scientific">Artemia franciscana</name>
    <name type="common">Brine shrimp</name>
    <name type="synonym">Artemia sanfranciscana</name>
    <dbReference type="NCBI Taxonomy" id="6661"/>
    <lineage>
        <taxon>Eukaryota</taxon>
        <taxon>Metazoa</taxon>
        <taxon>Ecdysozoa</taxon>
        <taxon>Arthropoda</taxon>
        <taxon>Crustacea</taxon>
        <taxon>Branchiopoda</taxon>
        <taxon>Anostraca</taxon>
        <taxon>Artemiidae</taxon>
        <taxon>Artemia</taxon>
    </lineage>
</organism>
<evidence type="ECO:0000313" key="9">
    <source>
        <dbReference type="EMBL" id="KAK2706508.1"/>
    </source>
</evidence>
<evidence type="ECO:0000256" key="3">
    <source>
        <dbReference type="ARBA" id="ARBA00008691"/>
    </source>
</evidence>
<dbReference type="Proteomes" id="UP001187531">
    <property type="component" value="Unassembled WGS sequence"/>
</dbReference>